<keyword evidence="1" id="KW-0175">Coiled coil</keyword>
<feature type="compositionally biased region" description="Basic and acidic residues" evidence="2">
    <location>
        <begin position="1069"/>
        <end position="1093"/>
    </location>
</feature>
<protein>
    <recommendedName>
        <fullName evidence="3">VHS domain-containing protein</fullName>
    </recommendedName>
</protein>
<feature type="compositionally biased region" description="Basic and acidic residues" evidence="2">
    <location>
        <begin position="1355"/>
        <end position="1378"/>
    </location>
</feature>
<evidence type="ECO:0000256" key="2">
    <source>
        <dbReference type="SAM" id="MobiDB-lite"/>
    </source>
</evidence>
<feature type="compositionally biased region" description="Polar residues" evidence="2">
    <location>
        <begin position="841"/>
        <end position="861"/>
    </location>
</feature>
<keyword evidence="5" id="KW-1185">Reference proteome</keyword>
<feature type="region of interest" description="Disordered" evidence="2">
    <location>
        <begin position="551"/>
        <end position="577"/>
    </location>
</feature>
<feature type="compositionally biased region" description="Polar residues" evidence="2">
    <location>
        <begin position="419"/>
        <end position="431"/>
    </location>
</feature>
<feature type="domain" description="VHS" evidence="3">
    <location>
        <begin position="32"/>
        <end position="168"/>
    </location>
</feature>
<feature type="compositionally biased region" description="Polar residues" evidence="2">
    <location>
        <begin position="880"/>
        <end position="893"/>
    </location>
</feature>
<accession>A0A078ACI4</accession>
<evidence type="ECO:0000256" key="1">
    <source>
        <dbReference type="SAM" id="Coils"/>
    </source>
</evidence>
<feature type="compositionally biased region" description="Polar residues" evidence="2">
    <location>
        <begin position="1340"/>
        <end position="1354"/>
    </location>
</feature>
<feature type="compositionally biased region" description="Basic and acidic residues" evidence="2">
    <location>
        <begin position="696"/>
        <end position="705"/>
    </location>
</feature>
<dbReference type="InterPro" id="IPR002014">
    <property type="entry name" value="VHS_dom"/>
</dbReference>
<name>A0A078ACI4_STYLE</name>
<feature type="region of interest" description="Disordered" evidence="2">
    <location>
        <begin position="1065"/>
        <end position="1093"/>
    </location>
</feature>
<feature type="compositionally biased region" description="Polar residues" evidence="2">
    <location>
        <begin position="551"/>
        <end position="566"/>
    </location>
</feature>
<dbReference type="SUPFAM" id="SSF49348">
    <property type="entry name" value="Clathrin adaptor appendage domain"/>
    <property type="match status" value="1"/>
</dbReference>
<dbReference type="InterPro" id="IPR013041">
    <property type="entry name" value="Clathrin_app_Ig-like_sf"/>
</dbReference>
<dbReference type="GO" id="GO:0043130">
    <property type="term" value="F:ubiquitin binding"/>
    <property type="evidence" value="ECO:0007669"/>
    <property type="project" value="InterPro"/>
</dbReference>
<feature type="region of interest" description="Disordered" evidence="2">
    <location>
        <begin position="734"/>
        <end position="757"/>
    </location>
</feature>
<dbReference type="Proteomes" id="UP000039865">
    <property type="component" value="Unassembled WGS sequence"/>
</dbReference>
<evidence type="ECO:0000259" key="3">
    <source>
        <dbReference type="PROSITE" id="PS50179"/>
    </source>
</evidence>
<feature type="region of interest" description="Disordered" evidence="2">
    <location>
        <begin position="1340"/>
        <end position="1383"/>
    </location>
</feature>
<feature type="coiled-coil region" evidence="1">
    <location>
        <begin position="953"/>
        <end position="1008"/>
    </location>
</feature>
<sequence>MSSSQNQQQSTICFLVEQSCEDNSSYNDYSQQIVMFVKQNQTKEVRPIIETIKKIIKNKKKDSPVKLLALKLLNDCLTQAVNEEFLSYADIKIMSRLGKMARYKKESTDIERGATLFGLNYNQRASADFLKLLLLFIQKWATIRSISGKQTETMKLYSALVKERVQIPNEEAVYSSLSFDNQEESKGLNNSKLAINKNANQRKNTTTQNIELNKNQFLSYQGNPQQRNNSQNNLAAGSVQVNKQSQDDQSIRLKNDVATAFQPQNSEKVEDLSTRGKQVAYQNQIKEDYKKMNEYHKQSKFAEEVFEQSNISGEIMDDMLLGEFRTQLTEGKQFSEDFLKKLMDSPFPIKDQEQKVNKILQIIGEISSTLEKILIFKPYSPRSLRQMEEKLIAQSQQTLKQTSQNQKPPLVQNMISPQKKIQQNSKPQRQQPPKVENLLNDNSKQNQSKSSNKNKARYGIDSENQNQIDNKSNELQHDPFKVPQLEQKNLENTINQDIFRTNFAFPQTSLQNNLDDNNFQSKDQWGTNIAANFNNNAFGDFNSFVPIQSTFDQPISSNRRNIPDQTNSKRQDPQKPIVNQNQQIPLKQQQDSKPQLQKKVDNVEVKVDSQFEKIEVKKEAILEQQKAPEVMVKKVVGKQKVGSGIPPTVGIQQKQIPQHQSPMFLQQVNIQPGFDQTVKEQLKPFTFLEMKPQNKKPNEISKDDDVNSNFESPNKKSFKGNHTQDVQFGLIQKPSNHLLNKPESPDADLSDDDDQPKLNESIAYKDLFKFPSPDNEQRISRQSMASNSANFKIMTNNINPQQVKNDDFSWDFNARKSLNKQKSSQSGQNDFGFNFPIAKQQPSAQQTDNHAQSQLKSSPGNPFNFDFQPKNSAKKDSQKSLKNFDTIDNQKSPFSINQSVSDHYQNQAVNEFDIASSEQKFDFNMDAPSNTSFMNTFDVKEDTKRSDTMIEHINFLKQKIDDAKLQNENLKLDLKNAQIKLREKEKQYVQYEPQIQDLTEKVKELETERLENRVYIEEMESKLKPLKKFEYLYEQEKLQKTELSNDIAEMQHQVEEYKKMAERQQLQASKRDIENERLKKENEDLRRSLDDQKEQFEKDLEDQRLSEKEIKIQLQQELFRSKQAEDDLRVQIQKEQIEFRKREEQIQKKYEEELRLARETMQQNIRIFQIEKQSLLSDQNQLRIEVDQLNKQLNEEKERSKELSQQQKMVIRPSMIKFNKEKSPDVGKRNSMEMNQQEVQTERSPVKGNFQIDQFEEIKVIVEEDEIKQEPVTVSEENNFSPFTKESPFKINMMLEEEKIEQQYIGIKPFQNIDQIGQFKVEMIQDLKIDLDNDINQYDRNISLEESMSPVPSSDSDREERKQKSQKQKIQEPIKIEEDFSFPPIERSPQVLSQDKNLNQEKSVFDFNFSQEPEIKFVEQNDTIQDKNEKNGFDFTLIDRTDTPQKLFQKQESQKDQPQKNEKIQVLEESPDIWDFNNRIQDSVQKGKDSEEKVKFQEKQDLFKIDFKANIQVKEIEKQDYNHFKVLDNKIPIQELKIEQEQVKGNIFFGPSLVSQENKIIEQAQKKDDELKQIGKTNVEKKDSFLEMFGDILGSNKSKDDQQQTKQIIELNPKQNQDFDLNLDDLLGLGTQNQIDTQNKVGSNSLEIKKQSPEINNNLYTPEKLQPIQQQDSHEKKLDFNRMFEVPPLRQQQQENINIPPSNMNHGSTNITQLNNVNHSSQSLQQSQIFPMNRELEKQNFQTHQIHSNSNHLLNNQIPQQNLSQHMHSGPQQNQISPMAQQQQINQPHIIPGQFQTNIQPQNPIVNPLMQKSSPQQQQNNQMGISPNKDISFDKSQFSTVNTESLANEQNKLQLRLDPAQLLRANLQNYFRKSLGSNKAVLYEDQNLQIGMISDYQPNGQVRMRVFVGGKPQGQMVSQIKFVTAQQPIGYQVSQNRDSIPVIQQGQQEPIDITIKIAGFQLSIPLYSLNYSLNNVQMSNLPIRLPIILLKFCSGLDIKDAAGYIFKWNFECSSQDHKQSFNVDFNQCRSLSQLKEVLQLGKNAITFVDGVEAQKNIICGGTSFTLQSPPISVQALIKITITANGQNCEIVGRSNDNDMGLNAVGGAKGKFVQHIMSNILEMIAIHINN</sequence>
<proteinExistence type="predicted"/>
<dbReference type="InParanoid" id="A0A078ACI4"/>
<feature type="coiled-coil region" evidence="1">
    <location>
        <begin position="1140"/>
        <end position="1206"/>
    </location>
</feature>
<dbReference type="Gene3D" id="2.60.40.1230">
    <property type="match status" value="1"/>
</dbReference>
<organism evidence="4 5">
    <name type="scientific">Stylonychia lemnae</name>
    <name type="common">Ciliate</name>
    <dbReference type="NCBI Taxonomy" id="5949"/>
    <lineage>
        <taxon>Eukaryota</taxon>
        <taxon>Sar</taxon>
        <taxon>Alveolata</taxon>
        <taxon>Ciliophora</taxon>
        <taxon>Intramacronucleata</taxon>
        <taxon>Spirotrichea</taxon>
        <taxon>Stichotrichia</taxon>
        <taxon>Sporadotrichida</taxon>
        <taxon>Oxytrichidae</taxon>
        <taxon>Stylonychinae</taxon>
        <taxon>Stylonychia</taxon>
    </lineage>
</organism>
<evidence type="ECO:0000313" key="4">
    <source>
        <dbReference type="EMBL" id="CDW78543.1"/>
    </source>
</evidence>
<feature type="region of interest" description="Disordered" evidence="2">
    <location>
        <begin position="419"/>
        <end position="473"/>
    </location>
</feature>
<feature type="compositionally biased region" description="Low complexity" evidence="2">
    <location>
        <begin position="442"/>
        <end position="453"/>
    </location>
</feature>
<feature type="region of interest" description="Disordered" evidence="2">
    <location>
        <begin position="688"/>
        <end position="721"/>
    </location>
</feature>
<reference evidence="4 5" key="1">
    <citation type="submission" date="2014-06" db="EMBL/GenBank/DDBJ databases">
        <authorList>
            <person name="Swart Estienne"/>
        </authorList>
    </citation>
    <scope>NUCLEOTIDE SEQUENCE [LARGE SCALE GENOMIC DNA]</scope>
    <source>
        <strain evidence="4 5">130c</strain>
    </source>
</reference>
<feature type="region of interest" description="Disordered" evidence="2">
    <location>
        <begin position="841"/>
        <end position="893"/>
    </location>
</feature>
<dbReference type="EMBL" id="CCKQ01007187">
    <property type="protein sequence ID" value="CDW78543.1"/>
    <property type="molecule type" value="Genomic_DNA"/>
</dbReference>
<feature type="compositionally biased region" description="Acidic residues" evidence="2">
    <location>
        <begin position="745"/>
        <end position="754"/>
    </location>
</feature>
<dbReference type="GO" id="GO:0035091">
    <property type="term" value="F:phosphatidylinositol binding"/>
    <property type="evidence" value="ECO:0007669"/>
    <property type="project" value="InterPro"/>
</dbReference>
<gene>
    <name evidence="4" type="primary">Contig6934.g7433</name>
    <name evidence="4" type="ORF">STYLEM_7522</name>
</gene>
<evidence type="ECO:0000313" key="5">
    <source>
        <dbReference type="Proteomes" id="UP000039865"/>
    </source>
</evidence>
<dbReference type="PROSITE" id="PS50179">
    <property type="entry name" value="VHS"/>
    <property type="match status" value="1"/>
</dbReference>